<sequence length="155" mass="17726">MTATVTAPEQTRPLPADHLPTPAELPHAAVVIYDGHCKFCSGQVKNLRRWDGRNRLAFISLHDPEVARRWPDLTHDMLMEQMYLIDPQGNRYAGAAAFRYLSRTLPVLYALAPLMHIPFSAPVWQFFYRQVAKRRYLLGKTTDSCDDGACKVHFK</sequence>
<keyword evidence="1" id="KW-0812">Transmembrane</keyword>
<dbReference type="GO" id="GO:0015035">
    <property type="term" value="F:protein-disulfide reductase activity"/>
    <property type="evidence" value="ECO:0007669"/>
    <property type="project" value="InterPro"/>
</dbReference>
<dbReference type="KEGG" id="aagg:ETAA8_15950"/>
<dbReference type="Pfam" id="PF04134">
    <property type="entry name" value="DCC1-like"/>
    <property type="match status" value="1"/>
</dbReference>
<dbReference type="RefSeq" id="WP_145087187.1">
    <property type="nucleotide sequence ID" value="NZ_CP036274.1"/>
</dbReference>
<dbReference type="OrthoDB" id="9785438at2"/>
<evidence type="ECO:0008006" key="4">
    <source>
        <dbReference type="Google" id="ProtNLM"/>
    </source>
</evidence>
<dbReference type="PANTHER" id="PTHR34290">
    <property type="entry name" value="SI:CH73-390P7.2"/>
    <property type="match status" value="1"/>
</dbReference>
<dbReference type="EMBL" id="CP036274">
    <property type="protein sequence ID" value="QDU26517.1"/>
    <property type="molecule type" value="Genomic_DNA"/>
</dbReference>
<keyword evidence="1" id="KW-0472">Membrane</keyword>
<feature type="transmembrane region" description="Helical" evidence="1">
    <location>
        <begin position="107"/>
        <end position="128"/>
    </location>
</feature>
<accession>A0A517Y8F3</accession>
<gene>
    <name evidence="2" type="ORF">ETAA8_15950</name>
</gene>
<dbReference type="AlphaFoldDB" id="A0A517Y8F3"/>
<proteinExistence type="predicted"/>
<evidence type="ECO:0000313" key="2">
    <source>
        <dbReference type="EMBL" id="QDU26517.1"/>
    </source>
</evidence>
<organism evidence="2 3">
    <name type="scientific">Anatilimnocola aggregata</name>
    <dbReference type="NCBI Taxonomy" id="2528021"/>
    <lineage>
        <taxon>Bacteria</taxon>
        <taxon>Pseudomonadati</taxon>
        <taxon>Planctomycetota</taxon>
        <taxon>Planctomycetia</taxon>
        <taxon>Pirellulales</taxon>
        <taxon>Pirellulaceae</taxon>
        <taxon>Anatilimnocola</taxon>
    </lineage>
</organism>
<dbReference type="PANTHER" id="PTHR34290:SF2">
    <property type="entry name" value="OS04G0668800 PROTEIN"/>
    <property type="match status" value="1"/>
</dbReference>
<name>A0A517Y8F3_9BACT</name>
<dbReference type="InterPro" id="IPR044691">
    <property type="entry name" value="DCC1_Trx"/>
</dbReference>
<dbReference type="Proteomes" id="UP000315017">
    <property type="component" value="Chromosome"/>
</dbReference>
<keyword evidence="3" id="KW-1185">Reference proteome</keyword>
<evidence type="ECO:0000256" key="1">
    <source>
        <dbReference type="SAM" id="Phobius"/>
    </source>
</evidence>
<dbReference type="InterPro" id="IPR007263">
    <property type="entry name" value="DCC1-like"/>
</dbReference>
<evidence type="ECO:0000313" key="3">
    <source>
        <dbReference type="Proteomes" id="UP000315017"/>
    </source>
</evidence>
<protein>
    <recommendedName>
        <fullName evidence="4">Thiol-disulfide oxidoreductase DCC</fullName>
    </recommendedName>
</protein>
<reference evidence="2 3" key="1">
    <citation type="submission" date="2019-02" db="EMBL/GenBank/DDBJ databases">
        <title>Deep-cultivation of Planctomycetes and their phenomic and genomic characterization uncovers novel biology.</title>
        <authorList>
            <person name="Wiegand S."/>
            <person name="Jogler M."/>
            <person name="Boedeker C."/>
            <person name="Pinto D."/>
            <person name="Vollmers J."/>
            <person name="Rivas-Marin E."/>
            <person name="Kohn T."/>
            <person name="Peeters S.H."/>
            <person name="Heuer A."/>
            <person name="Rast P."/>
            <person name="Oberbeckmann S."/>
            <person name="Bunk B."/>
            <person name="Jeske O."/>
            <person name="Meyerdierks A."/>
            <person name="Storesund J.E."/>
            <person name="Kallscheuer N."/>
            <person name="Luecker S."/>
            <person name="Lage O.M."/>
            <person name="Pohl T."/>
            <person name="Merkel B.J."/>
            <person name="Hornburger P."/>
            <person name="Mueller R.-W."/>
            <person name="Bruemmer F."/>
            <person name="Labrenz M."/>
            <person name="Spormann A.M."/>
            <person name="Op den Camp H."/>
            <person name="Overmann J."/>
            <person name="Amann R."/>
            <person name="Jetten M.S.M."/>
            <person name="Mascher T."/>
            <person name="Medema M.H."/>
            <person name="Devos D.P."/>
            <person name="Kaster A.-K."/>
            <person name="Ovreas L."/>
            <person name="Rohde M."/>
            <person name="Galperin M.Y."/>
            <person name="Jogler C."/>
        </authorList>
    </citation>
    <scope>NUCLEOTIDE SEQUENCE [LARGE SCALE GENOMIC DNA]</scope>
    <source>
        <strain evidence="2 3">ETA_A8</strain>
    </source>
</reference>
<keyword evidence="1" id="KW-1133">Transmembrane helix</keyword>